<organism evidence="1 2">
    <name type="scientific">Craurococcus roseus</name>
    <dbReference type="NCBI Taxonomy" id="77585"/>
    <lineage>
        <taxon>Bacteria</taxon>
        <taxon>Pseudomonadati</taxon>
        <taxon>Pseudomonadota</taxon>
        <taxon>Alphaproteobacteria</taxon>
        <taxon>Acetobacterales</taxon>
        <taxon>Acetobacteraceae</taxon>
        <taxon>Craurococcus</taxon>
    </lineage>
</organism>
<proteinExistence type="predicted"/>
<gene>
    <name evidence="1" type="ORF">GCM10009416_39020</name>
</gene>
<reference evidence="2" key="1">
    <citation type="journal article" date="2019" name="Int. J. Syst. Evol. Microbiol.">
        <title>The Global Catalogue of Microorganisms (GCM) 10K type strain sequencing project: providing services to taxonomists for standard genome sequencing and annotation.</title>
        <authorList>
            <consortium name="The Broad Institute Genomics Platform"/>
            <consortium name="The Broad Institute Genome Sequencing Center for Infectious Disease"/>
            <person name="Wu L."/>
            <person name="Ma J."/>
        </authorList>
    </citation>
    <scope>NUCLEOTIDE SEQUENCE [LARGE SCALE GENOMIC DNA]</scope>
    <source>
        <strain evidence="2">JCM 9933</strain>
    </source>
</reference>
<protein>
    <submittedName>
        <fullName evidence="1">Uncharacterized protein</fullName>
    </submittedName>
</protein>
<evidence type="ECO:0000313" key="1">
    <source>
        <dbReference type="EMBL" id="GAA0596937.1"/>
    </source>
</evidence>
<dbReference type="EMBL" id="BAAAFZ010000062">
    <property type="protein sequence ID" value="GAA0596937.1"/>
    <property type="molecule type" value="Genomic_DNA"/>
</dbReference>
<comment type="caution">
    <text evidence="1">The sequence shown here is derived from an EMBL/GenBank/DDBJ whole genome shotgun (WGS) entry which is preliminary data.</text>
</comment>
<sequence length="65" mass="7230">MDTHEMPISDTIPQCTNRIQPSHTLTRRTGSSAMPTAPSRFAGHYRERRHRVEAGPVGWSRGATA</sequence>
<dbReference type="Proteomes" id="UP001501588">
    <property type="component" value="Unassembled WGS sequence"/>
</dbReference>
<evidence type="ECO:0000313" key="2">
    <source>
        <dbReference type="Proteomes" id="UP001501588"/>
    </source>
</evidence>
<name>A0ABP3QT85_9PROT</name>
<keyword evidence="2" id="KW-1185">Reference proteome</keyword>
<accession>A0ABP3QT85</accession>